<dbReference type="InterPro" id="IPR041437">
    <property type="entry name" value="GH115_C"/>
</dbReference>
<feature type="domain" description="Gylcosyl hydrolase 115 C-terminal" evidence="2">
    <location>
        <begin position="129"/>
        <end position="301"/>
    </location>
</feature>
<evidence type="ECO:0000256" key="1">
    <source>
        <dbReference type="SAM" id="MobiDB-lite"/>
    </source>
</evidence>
<proteinExistence type="predicted"/>
<feature type="compositionally biased region" description="Basic and acidic residues" evidence="1">
    <location>
        <begin position="10"/>
        <end position="24"/>
    </location>
</feature>
<dbReference type="AlphaFoldDB" id="A0A9P9G1X8"/>
<dbReference type="PANTHER" id="PTHR37842">
    <property type="match status" value="1"/>
</dbReference>
<feature type="region of interest" description="Disordered" evidence="1">
    <location>
        <begin position="1"/>
        <end position="24"/>
    </location>
</feature>
<reference evidence="3" key="1">
    <citation type="journal article" date="2021" name="Nat. Commun.">
        <title>Genetic determinants of endophytism in the Arabidopsis root mycobiome.</title>
        <authorList>
            <person name="Mesny F."/>
            <person name="Miyauchi S."/>
            <person name="Thiergart T."/>
            <person name="Pickel B."/>
            <person name="Atanasova L."/>
            <person name="Karlsson M."/>
            <person name="Huettel B."/>
            <person name="Barry K.W."/>
            <person name="Haridas S."/>
            <person name="Chen C."/>
            <person name="Bauer D."/>
            <person name="Andreopoulos W."/>
            <person name="Pangilinan J."/>
            <person name="LaButti K."/>
            <person name="Riley R."/>
            <person name="Lipzen A."/>
            <person name="Clum A."/>
            <person name="Drula E."/>
            <person name="Henrissat B."/>
            <person name="Kohler A."/>
            <person name="Grigoriev I.V."/>
            <person name="Martin F.M."/>
            <person name="Hacquard S."/>
        </authorList>
    </citation>
    <scope>NUCLEOTIDE SEQUENCE</scope>
    <source>
        <strain evidence="3">MPI-CAGE-AT-0023</strain>
    </source>
</reference>
<dbReference type="PANTHER" id="PTHR37842:SF2">
    <property type="entry name" value="GYLCOSYL HYDROLASE 115 C-TERMINAL DOMAIN-CONTAINING PROTEIN"/>
    <property type="match status" value="1"/>
</dbReference>
<dbReference type="Gene3D" id="2.60.120.1620">
    <property type="match status" value="1"/>
</dbReference>
<accession>A0A9P9G1X8</accession>
<gene>
    <name evidence="3" type="ORF">BKA55DRAFT_544791</name>
</gene>
<name>A0A9P9G1X8_FUSRE</name>
<dbReference type="OrthoDB" id="4849794at2759"/>
<dbReference type="Proteomes" id="UP000720189">
    <property type="component" value="Unassembled WGS sequence"/>
</dbReference>
<dbReference type="EMBL" id="JAGMUX010000020">
    <property type="protein sequence ID" value="KAH7231649.1"/>
    <property type="molecule type" value="Genomic_DNA"/>
</dbReference>
<dbReference type="RefSeq" id="XP_046043586.1">
    <property type="nucleotide sequence ID" value="XM_046190755.1"/>
</dbReference>
<dbReference type="GeneID" id="70220709"/>
<dbReference type="Pfam" id="PF17829">
    <property type="entry name" value="GH115_C"/>
    <property type="match status" value="1"/>
</dbReference>
<organism evidence="3 4">
    <name type="scientific">Fusarium redolens</name>
    <dbReference type="NCBI Taxonomy" id="48865"/>
    <lineage>
        <taxon>Eukaryota</taxon>
        <taxon>Fungi</taxon>
        <taxon>Dikarya</taxon>
        <taxon>Ascomycota</taxon>
        <taxon>Pezizomycotina</taxon>
        <taxon>Sordariomycetes</taxon>
        <taxon>Hypocreomycetidae</taxon>
        <taxon>Hypocreales</taxon>
        <taxon>Nectriaceae</taxon>
        <taxon>Fusarium</taxon>
        <taxon>Fusarium redolens species complex</taxon>
    </lineage>
</organism>
<evidence type="ECO:0000313" key="3">
    <source>
        <dbReference type="EMBL" id="KAH7231649.1"/>
    </source>
</evidence>
<keyword evidence="4" id="KW-1185">Reference proteome</keyword>
<evidence type="ECO:0000313" key="4">
    <source>
        <dbReference type="Proteomes" id="UP000720189"/>
    </source>
</evidence>
<sequence length="306" mass="33978">MPSHGVRPGRINEESERTHPSRRDLVPGLTLRQMSRYGPEARYFEIFTRGVPNINWSASAPQSWINLSQASGVLVPGDYDARIEISIDWGQVPDDFNEEVLIDIRSQEGDFEQVHLPINGRRVPNSFKGFIEQDGLVSIPATDCLIQTPYKVLPDAGRLETGSLTLAPGSKSTNGIPYTSYPFYLFTETSDITLVLYFGATLDLSSDDVLDYTIAIDEGKLQSYPLQKRTLESERNAADKGWASADGWFFAASENVWVREHELKLDPGAHTLHVRLGHANMLLEKIAIDRGGVAKSYLGPPFGIKA</sequence>
<protein>
    <recommendedName>
        <fullName evidence="2">Gylcosyl hydrolase 115 C-terminal domain-containing protein</fullName>
    </recommendedName>
</protein>
<comment type="caution">
    <text evidence="3">The sequence shown here is derived from an EMBL/GenBank/DDBJ whole genome shotgun (WGS) entry which is preliminary data.</text>
</comment>
<evidence type="ECO:0000259" key="2">
    <source>
        <dbReference type="Pfam" id="PF17829"/>
    </source>
</evidence>